<evidence type="ECO:0000256" key="1">
    <source>
        <dbReference type="ARBA" id="ARBA00022448"/>
    </source>
</evidence>
<keyword evidence="5" id="KW-1185">Reference proteome</keyword>
<reference evidence="4 5" key="1">
    <citation type="submission" date="2019-10" db="EMBL/GenBank/DDBJ databases">
        <title>Draft whole-genome sequence of the purple nonsulfur photosynthetic bacterium Roseospira navarrensis DSM 15114.</title>
        <authorList>
            <person name="Kyndt J.A."/>
            <person name="Meyer T.E."/>
        </authorList>
    </citation>
    <scope>NUCLEOTIDE SEQUENCE [LARGE SCALE GENOMIC DNA]</scope>
    <source>
        <strain evidence="4 5">DSM 15114</strain>
    </source>
</reference>
<sequence>MATVHKFLFDRSFDDPRPGHATRRKANRAADATKPADAGGPIDPNGAAEAAEAESYAGLDRRRHPREDPAPPPPEMFTREQLDAAREEGYIKGHTQALEEAATADSHVTATALKTIVAAIDRMDAEEQARVTALQKTATRLALAVTRRVLPATGEAQAGDEIEHLIARILPDMLDQPRLVVRVNGALAEVVRSAVRGLQTTSGYEGRVVVRPDNALAREDCRLEWGEGGIERDTARLWEDIEAAVSRHLNEAVPPAPAPDTRAPAPPDGGHDAAPEASAEGSFDIATEAEPVMPAAAGPAHDSARAEQD</sequence>
<evidence type="ECO:0000256" key="2">
    <source>
        <dbReference type="ARBA" id="ARBA00022927"/>
    </source>
</evidence>
<protein>
    <recommendedName>
        <fullName evidence="6">Flagellar assembly protein FliH</fullName>
    </recommendedName>
</protein>
<name>A0A7X1ZH28_9PROT</name>
<comment type="caution">
    <text evidence="4">The sequence shown here is derived from an EMBL/GenBank/DDBJ whole genome shotgun (WGS) entry which is preliminary data.</text>
</comment>
<organism evidence="4 5">
    <name type="scientific">Roseospira navarrensis</name>
    <dbReference type="NCBI Taxonomy" id="140058"/>
    <lineage>
        <taxon>Bacteria</taxon>
        <taxon>Pseudomonadati</taxon>
        <taxon>Pseudomonadota</taxon>
        <taxon>Alphaproteobacteria</taxon>
        <taxon>Rhodospirillales</taxon>
        <taxon>Rhodospirillaceae</taxon>
        <taxon>Roseospira</taxon>
    </lineage>
</organism>
<evidence type="ECO:0000313" key="4">
    <source>
        <dbReference type="EMBL" id="MQX37894.1"/>
    </source>
</evidence>
<dbReference type="Proteomes" id="UP000434582">
    <property type="component" value="Unassembled WGS sequence"/>
</dbReference>
<feature type="region of interest" description="Disordered" evidence="3">
    <location>
        <begin position="1"/>
        <end position="77"/>
    </location>
</feature>
<feature type="region of interest" description="Disordered" evidence="3">
    <location>
        <begin position="251"/>
        <end position="309"/>
    </location>
</feature>
<evidence type="ECO:0000256" key="3">
    <source>
        <dbReference type="SAM" id="MobiDB-lite"/>
    </source>
</evidence>
<evidence type="ECO:0000313" key="5">
    <source>
        <dbReference type="Proteomes" id="UP000434582"/>
    </source>
</evidence>
<gene>
    <name evidence="4" type="ORF">GHC57_15340</name>
</gene>
<accession>A0A7X1ZH28</accession>
<dbReference type="GO" id="GO:0015031">
    <property type="term" value="P:protein transport"/>
    <property type="evidence" value="ECO:0007669"/>
    <property type="project" value="UniProtKB-KW"/>
</dbReference>
<proteinExistence type="predicted"/>
<dbReference type="AlphaFoldDB" id="A0A7X1ZH28"/>
<dbReference type="PANTHER" id="PTHR34982">
    <property type="entry name" value="YOP PROTEINS TRANSLOCATION PROTEIN L"/>
    <property type="match status" value="1"/>
</dbReference>
<dbReference type="PANTHER" id="PTHR34982:SF1">
    <property type="entry name" value="FLAGELLAR ASSEMBLY PROTEIN FLIH"/>
    <property type="match status" value="1"/>
</dbReference>
<dbReference type="InterPro" id="IPR051472">
    <property type="entry name" value="T3SS_Stator/FliH"/>
</dbReference>
<dbReference type="GO" id="GO:0005829">
    <property type="term" value="C:cytosol"/>
    <property type="evidence" value="ECO:0007669"/>
    <property type="project" value="TreeGrafter"/>
</dbReference>
<dbReference type="OrthoDB" id="7304298at2"/>
<dbReference type="EMBL" id="WIVE01000060">
    <property type="protein sequence ID" value="MQX37894.1"/>
    <property type="molecule type" value="Genomic_DNA"/>
</dbReference>
<feature type="compositionally biased region" description="Basic and acidic residues" evidence="3">
    <location>
        <begin position="7"/>
        <end position="18"/>
    </location>
</feature>
<keyword evidence="2" id="KW-0653">Protein transport</keyword>
<dbReference type="RefSeq" id="WP_153345831.1">
    <property type="nucleotide sequence ID" value="NZ_WIVE01000060.1"/>
</dbReference>
<evidence type="ECO:0008006" key="6">
    <source>
        <dbReference type="Google" id="ProtNLM"/>
    </source>
</evidence>
<keyword evidence="1" id="KW-0813">Transport</keyword>